<dbReference type="Proteomes" id="UP001193081">
    <property type="component" value="Unassembled WGS sequence"/>
</dbReference>
<dbReference type="RefSeq" id="WP_135476171.1">
    <property type="nucleotide sequence ID" value="NZ_SIJK02000002.1"/>
</dbReference>
<accession>A0ABS4D4T9</accession>
<evidence type="ECO:0000313" key="2">
    <source>
        <dbReference type="Proteomes" id="UP001193081"/>
    </source>
</evidence>
<dbReference type="EMBL" id="SIJK02000002">
    <property type="protein sequence ID" value="MBP1464455.1"/>
    <property type="molecule type" value="Genomic_DNA"/>
</dbReference>
<name>A0ABS4D4T9_9CHLR</name>
<organism evidence="1 2">
    <name type="scientific">Candidatus Chloroploca mongolica</name>
    <dbReference type="NCBI Taxonomy" id="2528176"/>
    <lineage>
        <taxon>Bacteria</taxon>
        <taxon>Bacillati</taxon>
        <taxon>Chloroflexota</taxon>
        <taxon>Chloroflexia</taxon>
        <taxon>Chloroflexales</taxon>
        <taxon>Chloroflexineae</taxon>
        <taxon>Oscillochloridaceae</taxon>
        <taxon>Candidatus Chloroploca</taxon>
    </lineage>
</organism>
<sequence>MPPKADTLRAALRSRDIERVLTVGERVLNSQHTMSHREKKALQQARRVAPMVQAVRVALAKNDDFAIAMVYHPELLQPFFDLPAPMKARVELAQRRVELWRKLKVAIRCKDEAGIARLYDRDLLAQSSLLDQVTYAYCEVIWARTQAIATLRDALATDSDEVIATCYNPELLDTSTLLPTADRMRARLAIQRIEALQVLHNALKDDTSIEAIAIAYLEVVRCGATVPAGSNWLKLQEARIAIERRNQLREALKHRDEKTIAQLGSIVIKMTPNLLDDAEQVELELLLRYPHLLLA</sequence>
<reference evidence="1 2" key="1">
    <citation type="submission" date="2021-03" db="EMBL/GenBank/DDBJ databases">
        <authorList>
            <person name="Grouzdev D.S."/>
        </authorList>
    </citation>
    <scope>NUCLEOTIDE SEQUENCE [LARGE SCALE GENOMIC DNA]</scope>
    <source>
        <strain evidence="1 2">M50-1</strain>
    </source>
</reference>
<proteinExistence type="predicted"/>
<comment type="caution">
    <text evidence="1">The sequence shown here is derived from an EMBL/GenBank/DDBJ whole genome shotgun (WGS) entry which is preliminary data.</text>
</comment>
<evidence type="ECO:0000313" key="1">
    <source>
        <dbReference type="EMBL" id="MBP1464455.1"/>
    </source>
</evidence>
<protein>
    <submittedName>
        <fullName evidence="1">Uncharacterized protein</fullName>
    </submittedName>
</protein>
<gene>
    <name evidence="1" type="ORF">EYB53_001920</name>
</gene>
<keyword evidence="2" id="KW-1185">Reference proteome</keyword>